<comment type="subcellular location">
    <subcellularLocation>
        <location evidence="7">Cytoplasm</location>
    </subcellularLocation>
</comment>
<keyword evidence="11" id="KW-1185">Reference proteome</keyword>
<gene>
    <name evidence="7" type="primary">tilS</name>
    <name evidence="10" type="ORF">AsFPU1_0078</name>
</gene>
<dbReference type="InterPro" id="IPR014729">
    <property type="entry name" value="Rossmann-like_a/b/a_fold"/>
</dbReference>
<protein>
    <recommendedName>
        <fullName evidence="7">tRNA(Ile)-lysidine synthase</fullName>
        <ecNumber evidence="7">6.3.4.19</ecNumber>
    </recommendedName>
    <alternativeName>
        <fullName evidence="7">tRNA(Ile)-2-lysyl-cytidine synthase</fullName>
    </alternativeName>
    <alternativeName>
        <fullName evidence="7">tRNA(Ile)-lysidine synthetase</fullName>
    </alternativeName>
</protein>
<name>A0A401IBR6_APHSA</name>
<evidence type="ECO:0000256" key="3">
    <source>
        <dbReference type="ARBA" id="ARBA00022694"/>
    </source>
</evidence>
<dbReference type="PANTHER" id="PTHR43033:SF1">
    <property type="entry name" value="TRNA(ILE)-LYSIDINE SYNTHASE-RELATED"/>
    <property type="match status" value="1"/>
</dbReference>
<feature type="domain" description="tRNA(Ile)-lysidine/2-thiocytidine synthase N-terminal" evidence="8">
    <location>
        <begin position="42"/>
        <end position="218"/>
    </location>
</feature>
<dbReference type="SUPFAM" id="SSF82829">
    <property type="entry name" value="MesJ substrate recognition domain-like"/>
    <property type="match status" value="1"/>
</dbReference>
<feature type="domain" description="tRNA(Ile)-lysidine synthase substrate-binding" evidence="9">
    <location>
        <begin position="273"/>
        <end position="321"/>
    </location>
</feature>
<dbReference type="InterPro" id="IPR012094">
    <property type="entry name" value="tRNA_Ile_lys_synt"/>
</dbReference>
<dbReference type="Gene3D" id="1.20.59.20">
    <property type="match status" value="1"/>
</dbReference>
<dbReference type="GO" id="GO:0032267">
    <property type="term" value="F:tRNA(Ile)-lysidine synthase activity"/>
    <property type="evidence" value="ECO:0007669"/>
    <property type="project" value="UniProtKB-EC"/>
</dbReference>
<dbReference type="EMBL" id="BDQK01000001">
    <property type="protein sequence ID" value="GBF78689.1"/>
    <property type="molecule type" value="Genomic_DNA"/>
</dbReference>
<feature type="binding site" evidence="7">
    <location>
        <begin position="47"/>
        <end position="52"/>
    </location>
    <ligand>
        <name>ATP</name>
        <dbReference type="ChEBI" id="CHEBI:30616"/>
    </ligand>
</feature>
<evidence type="ECO:0000256" key="2">
    <source>
        <dbReference type="ARBA" id="ARBA00022598"/>
    </source>
</evidence>
<dbReference type="NCBIfam" id="TIGR02432">
    <property type="entry name" value="lysidine_TilS_N"/>
    <property type="match status" value="1"/>
</dbReference>
<comment type="similarity">
    <text evidence="7">Belongs to the tRNA(Ile)-lysidine synthase family.</text>
</comment>
<dbReference type="EC" id="6.3.4.19" evidence="7"/>
<comment type="function">
    <text evidence="7">Ligates lysine onto the cytidine present at position 34 of the AUA codon-specific tRNA(Ile) that contains the anticodon CAU, in an ATP-dependent manner. Cytidine is converted to lysidine, thus changing the amino acid specificity of the tRNA from methionine to isoleucine.</text>
</comment>
<evidence type="ECO:0000256" key="1">
    <source>
        <dbReference type="ARBA" id="ARBA00022490"/>
    </source>
</evidence>
<dbReference type="CDD" id="cd01992">
    <property type="entry name" value="TilS_N"/>
    <property type="match status" value="1"/>
</dbReference>
<evidence type="ECO:0000256" key="4">
    <source>
        <dbReference type="ARBA" id="ARBA00022741"/>
    </source>
</evidence>
<accession>A0A401IBR6</accession>
<comment type="caution">
    <text evidence="10">The sequence shown here is derived from an EMBL/GenBank/DDBJ whole genome shotgun (WGS) entry which is preliminary data.</text>
</comment>
<keyword evidence="2 7" id="KW-0436">Ligase</keyword>
<evidence type="ECO:0000259" key="9">
    <source>
        <dbReference type="Pfam" id="PF09179"/>
    </source>
</evidence>
<evidence type="ECO:0000256" key="6">
    <source>
        <dbReference type="ARBA" id="ARBA00048539"/>
    </source>
</evidence>
<sequence length="339" mass="38912">MDKLCSNNTSIHNLSFKMWTNLHAKLHQTLKDRHLLPKEKNLLIAVSGGQDSLCLLKLLVDLQSKWGWKIAIAHCDHGWISDIGMAAHVQELSENWGIPFYLKVAPMMKETEAAARKWRYQVLIEIAQNNGFTEVVTGHTLSDRAETLLYNLIRGAGTDGLGALTWQRSLTSNITLVRPLLTVSRWETWEFCQQFQLPIWEDIVNANLDYARNRIRQELLPYLKDNFNPQIETNLAQTSEVLKAESDYLEATAKTILETAIHADKTQLNRLILQTIPLALQRRVIRQFLHQITIRQLNFEQIEAVVNLINAPRRSRTSSLPGNMIAEVQEDWIIMQKST</sequence>
<comment type="catalytic activity">
    <reaction evidence="6 7">
        <text>cytidine(34) in tRNA(Ile2) + L-lysine + ATP = lysidine(34) in tRNA(Ile2) + AMP + diphosphate + H(+)</text>
        <dbReference type="Rhea" id="RHEA:43744"/>
        <dbReference type="Rhea" id="RHEA-COMP:10625"/>
        <dbReference type="Rhea" id="RHEA-COMP:10670"/>
        <dbReference type="ChEBI" id="CHEBI:15378"/>
        <dbReference type="ChEBI" id="CHEBI:30616"/>
        <dbReference type="ChEBI" id="CHEBI:32551"/>
        <dbReference type="ChEBI" id="CHEBI:33019"/>
        <dbReference type="ChEBI" id="CHEBI:82748"/>
        <dbReference type="ChEBI" id="CHEBI:83665"/>
        <dbReference type="ChEBI" id="CHEBI:456215"/>
        <dbReference type="EC" id="6.3.4.19"/>
    </reaction>
</comment>
<proteinExistence type="inferred from homology"/>
<evidence type="ECO:0000256" key="7">
    <source>
        <dbReference type="HAMAP-Rule" id="MF_01161"/>
    </source>
</evidence>
<keyword evidence="5 7" id="KW-0067">ATP-binding</keyword>
<dbReference type="PANTHER" id="PTHR43033">
    <property type="entry name" value="TRNA(ILE)-LYSIDINE SYNTHASE-RELATED"/>
    <property type="match status" value="1"/>
</dbReference>
<evidence type="ECO:0000259" key="8">
    <source>
        <dbReference type="Pfam" id="PF01171"/>
    </source>
</evidence>
<dbReference type="InterPro" id="IPR015262">
    <property type="entry name" value="tRNA_Ile_lys_synt_subst-bd"/>
</dbReference>
<dbReference type="SUPFAM" id="SSF52402">
    <property type="entry name" value="Adenine nucleotide alpha hydrolases-like"/>
    <property type="match status" value="1"/>
</dbReference>
<evidence type="ECO:0000256" key="5">
    <source>
        <dbReference type="ARBA" id="ARBA00022840"/>
    </source>
</evidence>
<dbReference type="Pfam" id="PF09179">
    <property type="entry name" value="TilS"/>
    <property type="match status" value="1"/>
</dbReference>
<evidence type="ECO:0000313" key="11">
    <source>
        <dbReference type="Proteomes" id="UP000287247"/>
    </source>
</evidence>
<dbReference type="GO" id="GO:0006400">
    <property type="term" value="P:tRNA modification"/>
    <property type="evidence" value="ECO:0007669"/>
    <property type="project" value="UniProtKB-UniRule"/>
</dbReference>
<keyword evidence="1 7" id="KW-0963">Cytoplasm</keyword>
<organism evidence="10 11">
    <name type="scientific">Aphanothece sacrum FPU1</name>
    <dbReference type="NCBI Taxonomy" id="1920663"/>
    <lineage>
        <taxon>Bacteria</taxon>
        <taxon>Bacillati</taxon>
        <taxon>Cyanobacteriota</taxon>
        <taxon>Cyanophyceae</taxon>
        <taxon>Oscillatoriophycideae</taxon>
        <taxon>Chroococcales</taxon>
        <taxon>Aphanothecaceae</taxon>
        <taxon>Aphanothece</taxon>
    </lineage>
</organism>
<dbReference type="GO" id="GO:0005737">
    <property type="term" value="C:cytoplasm"/>
    <property type="evidence" value="ECO:0007669"/>
    <property type="project" value="UniProtKB-SubCell"/>
</dbReference>
<comment type="domain">
    <text evidence="7">The N-terminal region contains the highly conserved SGGXDS motif, predicted to be a P-loop motif involved in ATP binding.</text>
</comment>
<dbReference type="Pfam" id="PF01171">
    <property type="entry name" value="ATP_bind_3"/>
    <property type="match status" value="1"/>
</dbReference>
<dbReference type="HAMAP" id="MF_01161">
    <property type="entry name" value="tRNA_Ile_lys_synt"/>
    <property type="match status" value="1"/>
</dbReference>
<reference evidence="11" key="1">
    <citation type="submission" date="2017-05" db="EMBL/GenBank/DDBJ databases">
        <title>Physiological properties and genetic analysis related to exopolysaccharide production of fresh-water unicellular cyanobacterium Aphanothece sacrum, Suizenji Nori, that has been cultured as a food source in Japan.</title>
        <authorList>
            <person name="Kanesaki Y."/>
            <person name="Yoshikawa S."/>
            <person name="Ohki K."/>
        </authorList>
    </citation>
    <scope>NUCLEOTIDE SEQUENCE [LARGE SCALE GENOMIC DNA]</scope>
    <source>
        <strain evidence="11">FPU1</strain>
    </source>
</reference>
<evidence type="ECO:0000313" key="10">
    <source>
        <dbReference type="EMBL" id="GBF78689.1"/>
    </source>
</evidence>
<dbReference type="InterPro" id="IPR012795">
    <property type="entry name" value="tRNA_Ile_lys_synt_N"/>
</dbReference>
<keyword evidence="3 7" id="KW-0819">tRNA processing</keyword>
<dbReference type="AlphaFoldDB" id="A0A401IBR6"/>
<dbReference type="InterPro" id="IPR011063">
    <property type="entry name" value="TilS/TtcA_N"/>
</dbReference>
<dbReference type="GO" id="GO:0005524">
    <property type="term" value="F:ATP binding"/>
    <property type="evidence" value="ECO:0007669"/>
    <property type="project" value="UniProtKB-UniRule"/>
</dbReference>
<dbReference type="Gene3D" id="3.40.50.620">
    <property type="entry name" value="HUPs"/>
    <property type="match status" value="1"/>
</dbReference>
<dbReference type="Proteomes" id="UP000287247">
    <property type="component" value="Unassembled WGS sequence"/>
</dbReference>
<keyword evidence="4 7" id="KW-0547">Nucleotide-binding</keyword>